<keyword evidence="3" id="KW-1185">Reference proteome</keyword>
<feature type="region of interest" description="Disordered" evidence="1">
    <location>
        <begin position="99"/>
        <end position="122"/>
    </location>
</feature>
<comment type="caution">
    <text evidence="2">The sequence shown here is derived from an EMBL/GenBank/DDBJ whole genome shotgun (WGS) entry which is preliminary data.</text>
</comment>
<sequence>MAMMGDILGAARRSAAGFQAWIERTDPALAQRVAAAAAQTGLSFAGYIRAAVADFGRFASEEDWATLMSSLRDSDDPGTLCLLAMVDWRLTAEGCGAHTHGTAGHHHHHHHHGAPDERSAAP</sequence>
<protein>
    <submittedName>
        <fullName evidence="2">Uncharacterized protein</fullName>
    </submittedName>
</protein>
<evidence type="ECO:0000256" key="1">
    <source>
        <dbReference type="SAM" id="MobiDB-lite"/>
    </source>
</evidence>
<dbReference type="Proteomes" id="UP000619041">
    <property type="component" value="Unassembled WGS sequence"/>
</dbReference>
<dbReference type="EMBL" id="BMKL01000001">
    <property type="protein sequence ID" value="GGE00249.1"/>
    <property type="molecule type" value="Genomic_DNA"/>
</dbReference>
<feature type="compositionally biased region" description="Basic residues" evidence="1">
    <location>
        <begin position="103"/>
        <end position="112"/>
    </location>
</feature>
<name>A0ABQ1S9C1_9SPHN</name>
<feature type="compositionally biased region" description="Basic and acidic residues" evidence="1">
    <location>
        <begin position="113"/>
        <end position="122"/>
    </location>
</feature>
<dbReference type="RefSeq" id="WP_188645008.1">
    <property type="nucleotide sequence ID" value="NZ_BMKL01000001.1"/>
</dbReference>
<accession>A0ABQ1S9C1</accession>
<evidence type="ECO:0000313" key="3">
    <source>
        <dbReference type="Proteomes" id="UP000619041"/>
    </source>
</evidence>
<evidence type="ECO:0000313" key="2">
    <source>
        <dbReference type="EMBL" id="GGE00249.1"/>
    </source>
</evidence>
<gene>
    <name evidence="2" type="ORF">GCM10011515_20070</name>
</gene>
<reference evidence="3" key="1">
    <citation type="journal article" date="2019" name="Int. J. Syst. Evol. Microbiol.">
        <title>The Global Catalogue of Microorganisms (GCM) 10K type strain sequencing project: providing services to taxonomists for standard genome sequencing and annotation.</title>
        <authorList>
            <consortium name="The Broad Institute Genomics Platform"/>
            <consortium name="The Broad Institute Genome Sequencing Center for Infectious Disease"/>
            <person name="Wu L."/>
            <person name="Ma J."/>
        </authorList>
    </citation>
    <scope>NUCLEOTIDE SEQUENCE [LARGE SCALE GENOMIC DNA]</scope>
    <source>
        <strain evidence="3">CGMCC 1.15959</strain>
    </source>
</reference>
<organism evidence="2 3">
    <name type="scientific">Tsuneonella deserti</name>
    <dbReference type="NCBI Taxonomy" id="2035528"/>
    <lineage>
        <taxon>Bacteria</taxon>
        <taxon>Pseudomonadati</taxon>
        <taxon>Pseudomonadota</taxon>
        <taxon>Alphaproteobacteria</taxon>
        <taxon>Sphingomonadales</taxon>
        <taxon>Erythrobacteraceae</taxon>
        <taxon>Tsuneonella</taxon>
    </lineage>
</organism>
<proteinExistence type="predicted"/>